<dbReference type="Proteomes" id="UP000198304">
    <property type="component" value="Unassembled WGS sequence"/>
</dbReference>
<dbReference type="EMBL" id="FZOJ01000035">
    <property type="protein sequence ID" value="SNT04113.1"/>
    <property type="molecule type" value="Genomic_DNA"/>
</dbReference>
<accession>A0A239JFQ5</accession>
<proteinExistence type="predicted"/>
<dbReference type="RefSeq" id="WP_089284956.1">
    <property type="nucleotide sequence ID" value="NZ_FZOJ01000035.1"/>
</dbReference>
<name>A0A239JFQ5_9FIRM</name>
<evidence type="ECO:0000313" key="1">
    <source>
        <dbReference type="EMBL" id="SNT04113.1"/>
    </source>
</evidence>
<protein>
    <recommendedName>
        <fullName evidence="3">Cysteine-rich domain-containing protein</fullName>
    </recommendedName>
</protein>
<gene>
    <name evidence="1" type="ORF">SAMN05446037_10356</name>
</gene>
<organism evidence="1 2">
    <name type="scientific">Anaerovirgula multivorans</name>
    <dbReference type="NCBI Taxonomy" id="312168"/>
    <lineage>
        <taxon>Bacteria</taxon>
        <taxon>Bacillati</taxon>
        <taxon>Bacillota</taxon>
        <taxon>Clostridia</taxon>
        <taxon>Peptostreptococcales</taxon>
        <taxon>Natronincolaceae</taxon>
        <taxon>Anaerovirgula</taxon>
    </lineage>
</organism>
<evidence type="ECO:0008006" key="3">
    <source>
        <dbReference type="Google" id="ProtNLM"/>
    </source>
</evidence>
<dbReference type="AlphaFoldDB" id="A0A239JFQ5"/>
<dbReference type="OrthoDB" id="5241828at2"/>
<sequence length="217" mass="24910">MKQVYAPGCALMIYKPELAKKVLVFLNENLGDIHEHLICCRHEPNLESGAQVINTCAGCDRRYGELYDEISTISLWEILAESKAFPFPDYDGLEMTIHDACPTRTKTRIHSAIRKLLERMNIKIIESQNTRTKATCCGDSFYGILPVDLVKEQMKKRSDEMPCDNVVVYCVSCIKAMHIGGKKPRYIVDLLLREETEIGTFEPDAWHNELQRFIEEH</sequence>
<reference evidence="1 2" key="1">
    <citation type="submission" date="2017-06" db="EMBL/GenBank/DDBJ databases">
        <authorList>
            <person name="Kim H.J."/>
            <person name="Triplett B.A."/>
        </authorList>
    </citation>
    <scope>NUCLEOTIDE SEQUENCE [LARGE SCALE GENOMIC DNA]</scope>
    <source>
        <strain evidence="1 2">SCA</strain>
    </source>
</reference>
<keyword evidence="2" id="KW-1185">Reference proteome</keyword>
<evidence type="ECO:0000313" key="2">
    <source>
        <dbReference type="Proteomes" id="UP000198304"/>
    </source>
</evidence>